<dbReference type="EMBL" id="CADCXU010015843">
    <property type="protein sequence ID" value="CAB0005054.1"/>
    <property type="molecule type" value="Genomic_DNA"/>
</dbReference>
<gene>
    <name evidence="1" type="ORF">NTEN_LOCUS10531</name>
</gene>
<keyword evidence="2" id="KW-1185">Reference proteome</keyword>
<sequence length="89" mass="9736">TNTIIAYETPGSRFKRGGGREAAKWPLRSAVRDRRPLTRIGSKKFAPPPHRAVLGRAVAAVSNRGGADLHPLLHVPTYCFPPRLNGKIN</sequence>
<dbReference type="AlphaFoldDB" id="A0A6H5GM65"/>
<protein>
    <submittedName>
        <fullName evidence="1">Uncharacterized protein</fullName>
    </submittedName>
</protein>
<evidence type="ECO:0000313" key="1">
    <source>
        <dbReference type="EMBL" id="CAB0005054.1"/>
    </source>
</evidence>
<reference evidence="1 2" key="1">
    <citation type="submission" date="2020-02" db="EMBL/GenBank/DDBJ databases">
        <authorList>
            <person name="Ferguson B K."/>
        </authorList>
    </citation>
    <scope>NUCLEOTIDE SEQUENCE [LARGE SCALE GENOMIC DNA]</scope>
</reference>
<proteinExistence type="predicted"/>
<evidence type="ECO:0000313" key="2">
    <source>
        <dbReference type="Proteomes" id="UP000479000"/>
    </source>
</evidence>
<accession>A0A6H5GM65</accession>
<dbReference type="Proteomes" id="UP000479000">
    <property type="component" value="Unassembled WGS sequence"/>
</dbReference>
<name>A0A6H5GM65_9HEMI</name>
<feature type="non-terminal residue" evidence="1">
    <location>
        <position position="1"/>
    </location>
</feature>
<organism evidence="1 2">
    <name type="scientific">Nesidiocoris tenuis</name>
    <dbReference type="NCBI Taxonomy" id="355587"/>
    <lineage>
        <taxon>Eukaryota</taxon>
        <taxon>Metazoa</taxon>
        <taxon>Ecdysozoa</taxon>
        <taxon>Arthropoda</taxon>
        <taxon>Hexapoda</taxon>
        <taxon>Insecta</taxon>
        <taxon>Pterygota</taxon>
        <taxon>Neoptera</taxon>
        <taxon>Paraneoptera</taxon>
        <taxon>Hemiptera</taxon>
        <taxon>Heteroptera</taxon>
        <taxon>Panheteroptera</taxon>
        <taxon>Cimicomorpha</taxon>
        <taxon>Miridae</taxon>
        <taxon>Dicyphina</taxon>
        <taxon>Nesidiocoris</taxon>
    </lineage>
</organism>